<evidence type="ECO:0000313" key="7">
    <source>
        <dbReference type="Proteomes" id="UP001501461"/>
    </source>
</evidence>
<evidence type="ECO:0000256" key="1">
    <source>
        <dbReference type="ARBA" id="ARBA00022679"/>
    </source>
</evidence>
<dbReference type="Gene3D" id="3.30.70.890">
    <property type="entry name" value="GHMP kinase, C-terminal domain"/>
    <property type="match status" value="1"/>
</dbReference>
<dbReference type="SUPFAM" id="SSF55060">
    <property type="entry name" value="GHMP Kinase, C-terminal domain"/>
    <property type="match status" value="1"/>
</dbReference>
<keyword evidence="2" id="KW-0547">Nucleotide-binding</keyword>
<organism evidence="6 7">
    <name type="scientific">Yaniella flava</name>
    <dbReference type="NCBI Taxonomy" id="287930"/>
    <lineage>
        <taxon>Bacteria</taxon>
        <taxon>Bacillati</taxon>
        <taxon>Actinomycetota</taxon>
        <taxon>Actinomycetes</taxon>
        <taxon>Micrococcales</taxon>
        <taxon>Micrococcaceae</taxon>
        <taxon>Yaniella</taxon>
    </lineage>
</organism>
<feature type="domain" description="GHMP kinase N-terminal" evidence="5">
    <location>
        <begin position="86"/>
        <end position="165"/>
    </location>
</feature>
<evidence type="ECO:0000256" key="4">
    <source>
        <dbReference type="ARBA" id="ARBA00022840"/>
    </source>
</evidence>
<reference evidence="7" key="1">
    <citation type="journal article" date="2019" name="Int. J. Syst. Evol. Microbiol.">
        <title>The Global Catalogue of Microorganisms (GCM) 10K type strain sequencing project: providing services to taxonomists for standard genome sequencing and annotation.</title>
        <authorList>
            <consortium name="The Broad Institute Genomics Platform"/>
            <consortium name="The Broad Institute Genome Sequencing Center for Infectious Disease"/>
            <person name="Wu L."/>
            <person name="Ma J."/>
        </authorList>
    </citation>
    <scope>NUCLEOTIDE SEQUENCE [LARGE SCALE GENOMIC DNA]</scope>
    <source>
        <strain evidence="7">JCM 13595</strain>
    </source>
</reference>
<dbReference type="Pfam" id="PF00288">
    <property type="entry name" value="GHMP_kinases_N"/>
    <property type="match status" value="1"/>
</dbReference>
<dbReference type="PANTHER" id="PTHR43527">
    <property type="entry name" value="4-DIPHOSPHOCYTIDYL-2-C-METHYL-D-ERYTHRITOL KINASE, CHLOROPLASTIC"/>
    <property type="match status" value="1"/>
</dbReference>
<keyword evidence="4" id="KW-0067">ATP-binding</keyword>
<dbReference type="InterPro" id="IPR014721">
    <property type="entry name" value="Ribsml_uS5_D2-typ_fold_subgr"/>
</dbReference>
<gene>
    <name evidence="6" type="ORF">GCM10009720_00660</name>
</gene>
<dbReference type="RefSeq" id="WP_343955509.1">
    <property type="nucleotide sequence ID" value="NZ_BAAAMN010000003.1"/>
</dbReference>
<evidence type="ECO:0000259" key="5">
    <source>
        <dbReference type="Pfam" id="PF00288"/>
    </source>
</evidence>
<evidence type="ECO:0000256" key="2">
    <source>
        <dbReference type="ARBA" id="ARBA00022741"/>
    </source>
</evidence>
<keyword evidence="7" id="KW-1185">Reference proteome</keyword>
<proteinExistence type="predicted"/>
<dbReference type="Gene3D" id="3.30.230.10">
    <property type="match status" value="1"/>
</dbReference>
<keyword evidence="3" id="KW-0418">Kinase</keyword>
<accession>A0ABN2U0B5</accession>
<keyword evidence="1" id="KW-0808">Transferase</keyword>
<dbReference type="InterPro" id="IPR006204">
    <property type="entry name" value="GHMP_kinase_N_dom"/>
</dbReference>
<name>A0ABN2U0B5_9MICC</name>
<comment type="caution">
    <text evidence="6">The sequence shown here is derived from an EMBL/GenBank/DDBJ whole genome shotgun (WGS) entry which is preliminary data.</text>
</comment>
<dbReference type="SUPFAM" id="SSF54211">
    <property type="entry name" value="Ribosomal protein S5 domain 2-like"/>
    <property type="match status" value="1"/>
</dbReference>
<dbReference type="InterPro" id="IPR036554">
    <property type="entry name" value="GHMP_kinase_C_sf"/>
</dbReference>
<dbReference type="PANTHER" id="PTHR43527:SF2">
    <property type="entry name" value="4-DIPHOSPHOCYTIDYL-2-C-METHYL-D-ERYTHRITOL KINASE, CHLOROPLASTIC"/>
    <property type="match status" value="1"/>
</dbReference>
<dbReference type="Proteomes" id="UP001501461">
    <property type="component" value="Unassembled WGS sequence"/>
</dbReference>
<dbReference type="EMBL" id="BAAAMN010000003">
    <property type="protein sequence ID" value="GAA2024796.1"/>
    <property type="molecule type" value="Genomic_DNA"/>
</dbReference>
<evidence type="ECO:0000313" key="6">
    <source>
        <dbReference type="EMBL" id="GAA2024796.1"/>
    </source>
</evidence>
<sequence length="321" mass="34266">MSAQLEFDPPASVTAQAPAMVALATKVGEPEAYQQAPVLSLKLAVSRYDTATVEARDDKEILVSFEDATGSVIDYADIPHDDLVAVFQAVDVLRAHLGRPKETSGLDITIQKFIPFDTHLGGRAATAAAVLVALSGLWDASIAREDLARMAPRIGDGVAAAITGGAIITHHNAIEELVTPVLVHSELAMVVVPAAADLGNAEMFEAVRQLRHTTDDEQHAVLEFQTELLQAVAQGDAKQVALMMHNEFQPALVSMLPEHNDWLTAGMDEDALAAVTVDRGPSLVFIADDMHAANELAERFEQRMEIAAVAEYGPVSGAHLV</sequence>
<dbReference type="InterPro" id="IPR020568">
    <property type="entry name" value="Ribosomal_Su5_D2-typ_SF"/>
</dbReference>
<evidence type="ECO:0000256" key="3">
    <source>
        <dbReference type="ARBA" id="ARBA00022777"/>
    </source>
</evidence>
<protein>
    <recommendedName>
        <fullName evidence="5">GHMP kinase N-terminal domain-containing protein</fullName>
    </recommendedName>
</protein>